<dbReference type="SUPFAM" id="SSF46689">
    <property type="entry name" value="Homeodomain-like"/>
    <property type="match status" value="1"/>
</dbReference>
<reference evidence="3 4" key="1">
    <citation type="submission" date="2019-07" db="EMBL/GenBank/DDBJ databases">
        <title>Complete genome sequence of Comamonas sp. NLF 7-7 isolated from livestock.</title>
        <authorList>
            <person name="Kim D.H."/>
            <person name="Kim J.G."/>
        </authorList>
    </citation>
    <scope>NUCLEOTIDE SEQUENCE [LARGE SCALE GENOMIC DNA]</scope>
    <source>
        <strain evidence="3 4">NLF 7-7</strain>
    </source>
</reference>
<evidence type="ECO:0000256" key="1">
    <source>
        <dbReference type="SAM" id="MobiDB-lite"/>
    </source>
</evidence>
<keyword evidence="4" id="KW-1185">Reference proteome</keyword>
<dbReference type="InterPro" id="IPR009057">
    <property type="entry name" value="Homeodomain-like_sf"/>
</dbReference>
<dbReference type="Proteomes" id="UP000321199">
    <property type="component" value="Chromosome"/>
</dbReference>
<evidence type="ECO:0000313" key="3">
    <source>
        <dbReference type="EMBL" id="QEA14237.1"/>
    </source>
</evidence>
<evidence type="ECO:0000259" key="2">
    <source>
        <dbReference type="Pfam" id="PF08765"/>
    </source>
</evidence>
<proteinExistence type="predicted"/>
<feature type="domain" description="Mor transcription activator" evidence="2">
    <location>
        <begin position="16"/>
        <end position="115"/>
    </location>
</feature>
<feature type="compositionally biased region" description="Basic and acidic residues" evidence="1">
    <location>
        <begin position="130"/>
        <end position="139"/>
    </location>
</feature>
<accession>A0A5B8S149</accession>
<dbReference type="Pfam" id="PF08765">
    <property type="entry name" value="Mor"/>
    <property type="match status" value="1"/>
</dbReference>
<evidence type="ECO:0000313" key="4">
    <source>
        <dbReference type="Proteomes" id="UP000321199"/>
    </source>
</evidence>
<protein>
    <recommendedName>
        <fullName evidence="2">Mor transcription activator domain-containing protein</fullName>
    </recommendedName>
</protein>
<feature type="region of interest" description="Disordered" evidence="1">
    <location>
        <begin position="120"/>
        <end position="139"/>
    </location>
</feature>
<dbReference type="KEGG" id="cof:FOZ74_15035"/>
<name>A0A5B8S149_9BURK</name>
<organism evidence="3 4">
    <name type="scientific">Comamonas flocculans</name>
    <dbReference type="NCBI Taxonomy" id="2597701"/>
    <lineage>
        <taxon>Bacteria</taxon>
        <taxon>Pseudomonadati</taxon>
        <taxon>Pseudomonadota</taxon>
        <taxon>Betaproteobacteria</taxon>
        <taxon>Burkholderiales</taxon>
        <taxon>Comamonadaceae</taxon>
        <taxon>Comamonas</taxon>
    </lineage>
</organism>
<dbReference type="OrthoDB" id="8906055at2"/>
<sequence>MRRPPLKNEISRALLKRHELLAELCDVVERELVDLGTPADTARIVGAAVVDFLSCYWAGQVVSFPKDEYYRLTLKELEAWDMYTGNNLDQVARHFMMTPRGMRKLLRRIGERIKAQCKAQAAPGQGDLLGKPEPETEEL</sequence>
<dbReference type="EMBL" id="CP042344">
    <property type="protein sequence ID" value="QEA14237.1"/>
    <property type="molecule type" value="Genomic_DNA"/>
</dbReference>
<dbReference type="AlphaFoldDB" id="A0A5B8S149"/>
<gene>
    <name evidence="3" type="ORF">FOZ74_15035</name>
</gene>
<dbReference type="InterPro" id="IPR014875">
    <property type="entry name" value="Mor_transcription_activator"/>
</dbReference>